<reference evidence="4" key="1">
    <citation type="submission" date="2024-04" db="EMBL/GenBank/DDBJ databases">
        <title>Phylogenomic analyses of a clade within the roseobacter group suggest taxonomic reassignments of species of the genera Aestuariivita, Citreicella, Loktanella, Nautella, Pelagibaca, Ruegeria, Thalassobius, Thiobacimonas and Tropicibacter, and the proposal o.</title>
        <authorList>
            <person name="Jeon C.O."/>
        </authorList>
    </citation>
    <scope>NUCLEOTIDE SEQUENCE [LARGE SCALE GENOMIC DNA]</scope>
    <source>
        <strain evidence="4">BS5-3</strain>
    </source>
</reference>
<dbReference type="Proteomes" id="UP001440612">
    <property type="component" value="Chromosome"/>
</dbReference>
<evidence type="ECO:0000259" key="2">
    <source>
        <dbReference type="Pfam" id="PF11412"/>
    </source>
</evidence>
<sequence length="266" mass="28252">MYKPVIMSALLMAFPAFVSAQPLDELARVEVVPGWRTGEGQHMAGLRVTLEPGWKTYWRAPGDGGIPPQFSFQGSDNIAAVAPHWPVPQVFRQNGLSSIGYHDSVVFPLTVYGEDPDAQMRIAGSLFIGVCEEICIPVNLSFDALLPIEGERDPAITAALVNRPLTAEEANVGSVTCAVEPISDGLSVTATIDAPQIDAQEFVVVEAGDANVWVSEADTSRDGNMLSATVDMVHDSGTAFALDRSQLRITVLGGNQAIDIQGCSAG</sequence>
<keyword evidence="1" id="KW-0732">Signal</keyword>
<protein>
    <submittedName>
        <fullName evidence="3">Protein-disulfide reductase DsbD domain-containing protein</fullName>
    </submittedName>
</protein>
<dbReference type="EMBL" id="CP150951">
    <property type="protein sequence ID" value="WZC50051.1"/>
    <property type="molecule type" value="Genomic_DNA"/>
</dbReference>
<dbReference type="InterPro" id="IPR028250">
    <property type="entry name" value="DsbDN"/>
</dbReference>
<gene>
    <name evidence="3" type="ORF">AABB29_05240</name>
</gene>
<evidence type="ECO:0000256" key="1">
    <source>
        <dbReference type="SAM" id="SignalP"/>
    </source>
</evidence>
<evidence type="ECO:0000313" key="4">
    <source>
        <dbReference type="Proteomes" id="UP001440612"/>
    </source>
</evidence>
<evidence type="ECO:0000313" key="3">
    <source>
        <dbReference type="EMBL" id="WZC50051.1"/>
    </source>
</evidence>
<feature type="chain" id="PRO_5045663918" evidence="1">
    <location>
        <begin position="21"/>
        <end position="266"/>
    </location>
</feature>
<organism evidence="3 4">
    <name type="scientific">Yoonia phaeophyticola</name>
    <dbReference type="NCBI Taxonomy" id="3137369"/>
    <lineage>
        <taxon>Bacteria</taxon>
        <taxon>Pseudomonadati</taxon>
        <taxon>Pseudomonadota</taxon>
        <taxon>Alphaproteobacteria</taxon>
        <taxon>Rhodobacterales</taxon>
        <taxon>Paracoccaceae</taxon>
        <taxon>Yoonia</taxon>
    </lineage>
</organism>
<proteinExistence type="predicted"/>
<feature type="signal peptide" evidence="1">
    <location>
        <begin position="1"/>
        <end position="20"/>
    </location>
</feature>
<dbReference type="RefSeq" id="WP_341368161.1">
    <property type="nucleotide sequence ID" value="NZ_CP150951.2"/>
</dbReference>
<feature type="domain" description="Thiol:disulfide interchange protein DsbD N-terminal" evidence="2">
    <location>
        <begin position="39"/>
        <end position="143"/>
    </location>
</feature>
<keyword evidence="4" id="KW-1185">Reference proteome</keyword>
<accession>A0ABZ2V7N4</accession>
<name>A0ABZ2V7N4_9RHOB</name>
<dbReference type="Pfam" id="PF11412">
    <property type="entry name" value="DsbD_N"/>
    <property type="match status" value="1"/>
</dbReference>